<comment type="caution">
    <text evidence="2">The sequence shown here is derived from an EMBL/GenBank/DDBJ whole genome shotgun (WGS) entry which is preliminary data.</text>
</comment>
<dbReference type="Gene3D" id="2.40.33.20">
    <property type="entry name" value="PK beta-barrel domain-like"/>
    <property type="match status" value="1"/>
</dbReference>
<dbReference type="PANTHER" id="PTHR30212:SF2">
    <property type="entry name" value="PROTEIN YIIM"/>
    <property type="match status" value="1"/>
</dbReference>
<evidence type="ECO:0000313" key="3">
    <source>
        <dbReference type="Proteomes" id="UP001208017"/>
    </source>
</evidence>
<dbReference type="InterPro" id="IPR052353">
    <property type="entry name" value="Benzoxazolinone_Detox_Enz"/>
</dbReference>
<sequence length="222" mass="24579">MTTARVLSIQVARPKLAEYKGKPVETAFFKQPVAGPVFLGKTNLTGDQQANLEFHGGPDKAVCVYPVEHYPYWEKVFGKELTPGAFGENLTVQGMLEDDLCIGDTFALGEAVVQITEARIPCFKIAMAHGVDKVGLQVMQTGFTGFYLRVLQEGHVEAGQELRLLERHPLGVTVAFTNHARFLEKNNVESIKRILAVPELSQAWREGLEKQLAELEKKANEA</sequence>
<dbReference type="InterPro" id="IPR011037">
    <property type="entry name" value="Pyrv_Knase-like_insert_dom_sf"/>
</dbReference>
<name>A0ABT3WXF2_9BACL</name>
<accession>A0ABT3WXF2</accession>
<dbReference type="PANTHER" id="PTHR30212">
    <property type="entry name" value="PROTEIN YIIM"/>
    <property type="match status" value="1"/>
</dbReference>
<dbReference type="RefSeq" id="WP_267150579.1">
    <property type="nucleotide sequence ID" value="NZ_JAPMLT010000002.1"/>
</dbReference>
<dbReference type="PROSITE" id="PS51340">
    <property type="entry name" value="MOSC"/>
    <property type="match status" value="1"/>
</dbReference>
<dbReference type="EMBL" id="JAPMLT010000002">
    <property type="protein sequence ID" value="MCX7569334.1"/>
    <property type="molecule type" value="Genomic_DNA"/>
</dbReference>
<gene>
    <name evidence="2" type="ORF">OS242_05125</name>
</gene>
<reference evidence="2 3" key="1">
    <citation type="submission" date="2022-11" db="EMBL/GenBank/DDBJ databases">
        <title>Study of microbial diversity in lake waters.</title>
        <authorList>
            <person name="Zhang J."/>
        </authorList>
    </citation>
    <scope>NUCLEOTIDE SEQUENCE [LARGE SCALE GENOMIC DNA]</scope>
    <source>
        <strain evidence="2 3">DT12</strain>
    </source>
</reference>
<dbReference type="Proteomes" id="UP001208017">
    <property type="component" value="Unassembled WGS sequence"/>
</dbReference>
<feature type="domain" description="MOSC" evidence="1">
    <location>
        <begin position="31"/>
        <end position="165"/>
    </location>
</feature>
<protein>
    <submittedName>
        <fullName evidence="2">MOSC domain-containing protein</fullName>
    </submittedName>
</protein>
<organism evidence="2 3">
    <name type="scientific">Tumebacillus lacus</name>
    <dbReference type="NCBI Taxonomy" id="2995335"/>
    <lineage>
        <taxon>Bacteria</taxon>
        <taxon>Bacillati</taxon>
        <taxon>Bacillota</taxon>
        <taxon>Bacilli</taxon>
        <taxon>Bacillales</taxon>
        <taxon>Alicyclobacillaceae</taxon>
        <taxon>Tumebacillus</taxon>
    </lineage>
</organism>
<evidence type="ECO:0000259" key="1">
    <source>
        <dbReference type="PROSITE" id="PS51340"/>
    </source>
</evidence>
<dbReference type="InterPro" id="IPR005163">
    <property type="entry name" value="Tri_helical_YiiM-like"/>
</dbReference>
<dbReference type="SUPFAM" id="SSF50800">
    <property type="entry name" value="PK beta-barrel domain-like"/>
    <property type="match status" value="1"/>
</dbReference>
<keyword evidence="3" id="KW-1185">Reference proteome</keyword>
<evidence type="ECO:0000313" key="2">
    <source>
        <dbReference type="EMBL" id="MCX7569334.1"/>
    </source>
</evidence>
<proteinExistence type="predicted"/>
<dbReference type="InterPro" id="IPR005302">
    <property type="entry name" value="MoCF_Sase_C"/>
</dbReference>
<dbReference type="Pfam" id="PF03475">
    <property type="entry name" value="YiiM_3-alpha"/>
    <property type="match status" value="1"/>
</dbReference>
<dbReference type="Pfam" id="PF03473">
    <property type="entry name" value="MOSC"/>
    <property type="match status" value="1"/>
</dbReference>